<organism evidence="2 3">
    <name type="scientific">Spirosoma endophyticum</name>
    <dbReference type="NCBI Taxonomy" id="662367"/>
    <lineage>
        <taxon>Bacteria</taxon>
        <taxon>Pseudomonadati</taxon>
        <taxon>Bacteroidota</taxon>
        <taxon>Cytophagia</taxon>
        <taxon>Cytophagales</taxon>
        <taxon>Cytophagaceae</taxon>
        <taxon>Spirosoma</taxon>
    </lineage>
</organism>
<reference evidence="2 3" key="1">
    <citation type="submission" date="2016-10" db="EMBL/GenBank/DDBJ databases">
        <authorList>
            <person name="de Groot N.N."/>
        </authorList>
    </citation>
    <scope>NUCLEOTIDE SEQUENCE [LARGE SCALE GENOMIC DNA]</scope>
    <source>
        <strain evidence="2 3">DSM 26130</strain>
    </source>
</reference>
<dbReference type="AlphaFoldDB" id="A0A1I1H3R5"/>
<protein>
    <submittedName>
        <fullName evidence="2">Uncharacterized protein</fullName>
    </submittedName>
</protein>
<dbReference type="RefSeq" id="WP_093822953.1">
    <property type="nucleotide sequence ID" value="NZ_FOLQ01000001.1"/>
</dbReference>
<sequence length="201" mass="23804">MRKPSATPLYKARISTNARQFWFTQIIYLMAGSLTLFAILSLPRNGKWLSTTIDRFYNQRQKLGKQTDVATRKREGYGDAYIYTELIRQRCQPDDYFLVPPQQYLIRNAYQQGKSTGYAWLYPSVLYYHLGKAVHLLDMTAPDSLLQRATHTFWVYENKIFLLTFKEHNRPLVLGEFRKYDPHFFAYTPKQARAYYTQSKP</sequence>
<keyword evidence="1" id="KW-0812">Transmembrane</keyword>
<evidence type="ECO:0000313" key="3">
    <source>
        <dbReference type="Proteomes" id="UP000198598"/>
    </source>
</evidence>
<dbReference type="STRING" id="662367.SAMN05216167_101610"/>
<dbReference type="Proteomes" id="UP000198598">
    <property type="component" value="Unassembled WGS sequence"/>
</dbReference>
<evidence type="ECO:0000256" key="1">
    <source>
        <dbReference type="SAM" id="Phobius"/>
    </source>
</evidence>
<feature type="transmembrane region" description="Helical" evidence="1">
    <location>
        <begin position="21"/>
        <end position="42"/>
    </location>
</feature>
<gene>
    <name evidence="2" type="ORF">SAMN05216167_101610</name>
</gene>
<keyword evidence="3" id="KW-1185">Reference proteome</keyword>
<proteinExistence type="predicted"/>
<keyword evidence="1" id="KW-1133">Transmembrane helix</keyword>
<dbReference type="OrthoDB" id="948522at2"/>
<evidence type="ECO:0000313" key="2">
    <source>
        <dbReference type="EMBL" id="SFC18182.1"/>
    </source>
</evidence>
<name>A0A1I1H3R5_9BACT</name>
<keyword evidence="1" id="KW-0472">Membrane</keyword>
<accession>A0A1I1H3R5</accession>
<dbReference type="EMBL" id="FOLQ01000001">
    <property type="protein sequence ID" value="SFC18182.1"/>
    <property type="molecule type" value="Genomic_DNA"/>
</dbReference>